<reference evidence="7" key="1">
    <citation type="submission" date="2020-10" db="EMBL/GenBank/DDBJ databases">
        <authorList>
            <person name="Gilroy R."/>
        </authorList>
    </citation>
    <scope>NUCLEOTIDE SEQUENCE</scope>
    <source>
        <strain evidence="7">ChiBcec2-4451</strain>
    </source>
</reference>
<keyword evidence="5" id="KW-0175">Coiled coil</keyword>
<feature type="coiled-coil region" evidence="5">
    <location>
        <begin position="429"/>
        <end position="456"/>
    </location>
</feature>
<protein>
    <submittedName>
        <fullName evidence="7">Glycosyltransferase</fullName>
    </submittedName>
</protein>
<evidence type="ECO:0000313" key="7">
    <source>
        <dbReference type="EMBL" id="HIV13947.1"/>
    </source>
</evidence>
<keyword evidence="4" id="KW-0808">Transferase</keyword>
<dbReference type="AlphaFoldDB" id="A0A9D1T720"/>
<organism evidence="7 8">
    <name type="scientific">Candidatus Pullilachnospira stercoravium</name>
    <dbReference type="NCBI Taxonomy" id="2840913"/>
    <lineage>
        <taxon>Bacteria</taxon>
        <taxon>Bacillati</taxon>
        <taxon>Bacillota</taxon>
        <taxon>Clostridia</taxon>
        <taxon>Lachnospirales</taxon>
        <taxon>Lachnospiraceae</taxon>
        <taxon>Lachnospiraceae incertae sedis</taxon>
        <taxon>Candidatus Pullilachnospira</taxon>
    </lineage>
</organism>
<comment type="pathway">
    <text evidence="1">Cell wall biogenesis; cell wall polysaccharide biosynthesis.</text>
</comment>
<feature type="domain" description="Glycosyltransferase 2-like" evidence="6">
    <location>
        <begin position="648"/>
        <end position="819"/>
    </location>
</feature>
<evidence type="ECO:0000256" key="1">
    <source>
        <dbReference type="ARBA" id="ARBA00004776"/>
    </source>
</evidence>
<sequence length="1013" mass="117052">GYGKQYPVYTENTLQLFQEDTCARSLMKEKVLGTFVNSFLVDAGRKESAEEREYLYVKLNQKRDPRFRLMTAIVRENERLVVEKTALCPEAEPFLAGIAAKSGTDIGDFRYLPAQFENGILSYPYLNGITYQQIIKEYVDEENVESIFQLMDHLFQTAFQKQAQVPDYQGEEFREVFGAYPGKAEYKCVAPANIDLICENIFAEKSGNMIIDYEWVFPFPVPVSFIIWRTIHELYTRMPRLNGLCRRRDFLERYGIERSDDEIFLQWTMHFVYQYVGCDRMDTFQKQRVSLPLEQLVARSNAEKHLAVKVYYDQGDGLNEECVIREKCAVERKRFRFHIRFPKDAGIKGIRWDFQSDSEACILRIDRVSCNCKVGLRPIENYMEDGGVTIFLTSEPMYYVDCWDAGDISEITVEGIYAPLDMTAVRGILRDQIQEKNLLRKELDEAQTAVRNQHEENVPLQQAAPLGKKQRIKRILKKMAGRSVAEPAEEAAAASSCLGSTDVFQIDNQNFQVVGWAFDTKYEMQSPRIVFYQGNQRILETEYMVIYRKDVAENIGRKEAEASGFALSAAVRSSWPLQVCFEYGTPDGPGRLTLGTIPETVPQREQIRPEIVVFTDTSSLGDIRSFKKNRIAEPAGFPPQLTAQAYDVLIPVYNGYQYLEKLFSSLEKTRLSYRLILVDDKSPDEKTQKYLEAYEETHSNVILVRNEENLGFVRSVNRGLQMAEHHVALVNTDVEVPEEWLERLMLPIAMDNQVATATPFTTCGTICSFPNFCEDNVLFEGMELWQIDDAFRRMKPQYPSMPTGVGFCMGMNLNAIRQVGLLDAETFGKGYGEENDWCQRAIKAGFRNVLVDNLFVYHKHGGSFLSEEKMRLLEHNLEALAQKHPDYNRDTAEFCRRDPARPTRLYAQMCLLNQILEKKVIVAFDHSLGGGATEYLEKKTGEVLKNGDCMITVRYNIYENKYRMIYQYKKYQIECFSEDMNRILELIPRVDEIWINELVTYQEIYKVLRQILL</sequence>
<proteinExistence type="inferred from homology"/>
<evidence type="ECO:0000313" key="8">
    <source>
        <dbReference type="Proteomes" id="UP000886723"/>
    </source>
</evidence>
<comment type="similarity">
    <text evidence="2">Belongs to the glycosyltransferase 2 family.</text>
</comment>
<dbReference type="PANTHER" id="PTHR43179">
    <property type="entry name" value="RHAMNOSYLTRANSFERASE WBBL"/>
    <property type="match status" value="1"/>
</dbReference>
<keyword evidence="3" id="KW-0328">Glycosyltransferase</keyword>
<reference evidence="7" key="2">
    <citation type="journal article" date="2021" name="PeerJ">
        <title>Extensive microbial diversity within the chicken gut microbiome revealed by metagenomics and culture.</title>
        <authorList>
            <person name="Gilroy R."/>
            <person name="Ravi A."/>
            <person name="Getino M."/>
            <person name="Pursley I."/>
            <person name="Horton D.L."/>
            <person name="Alikhan N.F."/>
            <person name="Baker D."/>
            <person name="Gharbi K."/>
            <person name="Hall N."/>
            <person name="Watson M."/>
            <person name="Adriaenssens E.M."/>
            <person name="Foster-Nyarko E."/>
            <person name="Jarju S."/>
            <person name="Secka A."/>
            <person name="Antonio M."/>
            <person name="Oren A."/>
            <person name="Chaudhuri R.R."/>
            <person name="La Ragione R."/>
            <person name="Hildebrand F."/>
            <person name="Pallen M.J."/>
        </authorList>
    </citation>
    <scope>NUCLEOTIDE SEQUENCE</scope>
    <source>
        <strain evidence="7">ChiBcec2-4451</strain>
    </source>
</reference>
<dbReference type="Gene3D" id="3.90.550.10">
    <property type="entry name" value="Spore Coat Polysaccharide Biosynthesis Protein SpsA, Chain A"/>
    <property type="match status" value="1"/>
</dbReference>
<name>A0A9D1T720_9FIRM</name>
<evidence type="ECO:0000259" key="6">
    <source>
        <dbReference type="Pfam" id="PF00535"/>
    </source>
</evidence>
<dbReference type="GO" id="GO:0016757">
    <property type="term" value="F:glycosyltransferase activity"/>
    <property type="evidence" value="ECO:0007669"/>
    <property type="project" value="UniProtKB-KW"/>
</dbReference>
<evidence type="ECO:0000256" key="5">
    <source>
        <dbReference type="SAM" id="Coils"/>
    </source>
</evidence>
<evidence type="ECO:0000256" key="2">
    <source>
        <dbReference type="ARBA" id="ARBA00006739"/>
    </source>
</evidence>
<dbReference type="Proteomes" id="UP000886723">
    <property type="component" value="Unassembled WGS sequence"/>
</dbReference>
<comment type="caution">
    <text evidence="7">The sequence shown here is derived from an EMBL/GenBank/DDBJ whole genome shotgun (WGS) entry which is preliminary data.</text>
</comment>
<evidence type="ECO:0000256" key="3">
    <source>
        <dbReference type="ARBA" id="ARBA00022676"/>
    </source>
</evidence>
<dbReference type="Pfam" id="PF00535">
    <property type="entry name" value="Glycos_transf_2"/>
    <property type="match status" value="1"/>
</dbReference>
<dbReference type="EMBL" id="DVON01000267">
    <property type="protein sequence ID" value="HIV13947.1"/>
    <property type="molecule type" value="Genomic_DNA"/>
</dbReference>
<dbReference type="PANTHER" id="PTHR43179:SF12">
    <property type="entry name" value="GALACTOFURANOSYLTRANSFERASE GLFT2"/>
    <property type="match status" value="1"/>
</dbReference>
<dbReference type="InterPro" id="IPR001173">
    <property type="entry name" value="Glyco_trans_2-like"/>
</dbReference>
<evidence type="ECO:0000256" key="4">
    <source>
        <dbReference type="ARBA" id="ARBA00022679"/>
    </source>
</evidence>
<feature type="non-terminal residue" evidence="7">
    <location>
        <position position="1013"/>
    </location>
</feature>
<dbReference type="SUPFAM" id="SSF53448">
    <property type="entry name" value="Nucleotide-diphospho-sugar transferases"/>
    <property type="match status" value="1"/>
</dbReference>
<gene>
    <name evidence="7" type="ORF">IAA63_12535</name>
</gene>
<dbReference type="InterPro" id="IPR029044">
    <property type="entry name" value="Nucleotide-diphossugar_trans"/>
</dbReference>
<feature type="non-terminal residue" evidence="7">
    <location>
        <position position="1"/>
    </location>
</feature>
<accession>A0A9D1T720</accession>